<evidence type="ECO:0000313" key="2">
    <source>
        <dbReference type="EMBL" id="CAF3839823.1"/>
    </source>
</evidence>
<comment type="caution">
    <text evidence="1">The sequence shown here is derived from an EMBL/GenBank/DDBJ whole genome shotgun (WGS) entry which is preliminary data.</text>
</comment>
<sequence>MSLLILSFDTSSDKIGTHLYNILNSSLSSNYPHIVSLCTYNQLFSSSVNDYEKIINNSLKIDSLSHNDLLGFLILIDIATTNKLHIDNLPSITSLLIYLNQKHPFQQILTFIIHASSTNQLYTSPLTCFNLNLIFSHIYSFVNGIIFNNIDKIDDYENYHKIIAIQISSIFLPVSSLREDKKRVNKSVCIEFLQFIQHLLNNPNKKILIIITNNLKKFFNQSSYASLLIQRGKPSLTNNDIQLNNLDIWNSLEKNLQQLQSTLILNNDQFNSNLLDKLILQPYYKKVHMNKAYLYWLRKKFDRNNIEEQLKQGILLCENIILDK</sequence>
<dbReference type="Proteomes" id="UP000663868">
    <property type="component" value="Unassembled WGS sequence"/>
</dbReference>
<reference evidence="1" key="1">
    <citation type="submission" date="2021-02" db="EMBL/GenBank/DDBJ databases">
        <authorList>
            <person name="Nowell W R."/>
        </authorList>
    </citation>
    <scope>NUCLEOTIDE SEQUENCE</scope>
</reference>
<dbReference type="EMBL" id="CAJOBB010001315">
    <property type="protein sequence ID" value="CAF3839823.1"/>
    <property type="molecule type" value="Genomic_DNA"/>
</dbReference>
<dbReference type="EMBL" id="CAJNOE010000173">
    <property type="protein sequence ID" value="CAF1011089.1"/>
    <property type="molecule type" value="Genomic_DNA"/>
</dbReference>
<dbReference type="AlphaFoldDB" id="A0A814HHZ0"/>
<evidence type="ECO:0000313" key="1">
    <source>
        <dbReference type="EMBL" id="CAF1011089.1"/>
    </source>
</evidence>
<evidence type="ECO:0000313" key="3">
    <source>
        <dbReference type="Proteomes" id="UP000663860"/>
    </source>
</evidence>
<organism evidence="1 3">
    <name type="scientific">Adineta steineri</name>
    <dbReference type="NCBI Taxonomy" id="433720"/>
    <lineage>
        <taxon>Eukaryota</taxon>
        <taxon>Metazoa</taxon>
        <taxon>Spiralia</taxon>
        <taxon>Gnathifera</taxon>
        <taxon>Rotifera</taxon>
        <taxon>Eurotatoria</taxon>
        <taxon>Bdelloidea</taxon>
        <taxon>Adinetida</taxon>
        <taxon>Adinetidae</taxon>
        <taxon>Adineta</taxon>
    </lineage>
</organism>
<protein>
    <submittedName>
        <fullName evidence="1">Uncharacterized protein</fullName>
    </submittedName>
</protein>
<gene>
    <name evidence="1" type="ORF">IZO911_LOCUS18183</name>
    <name evidence="2" type="ORF">KXQ929_LOCUS19406</name>
</gene>
<accession>A0A814HHZ0</accession>
<proteinExistence type="predicted"/>
<dbReference type="Proteomes" id="UP000663860">
    <property type="component" value="Unassembled WGS sequence"/>
</dbReference>
<name>A0A814HHZ0_9BILA</name>